<dbReference type="eggNOG" id="KOG2530">
    <property type="taxonomic scope" value="Eukaryota"/>
</dbReference>
<dbReference type="RefSeq" id="XP_013024884.1">
    <property type="nucleotide sequence ID" value="XM_013169430.1"/>
</dbReference>
<dbReference type="OMA" id="QMYANES"/>
<evidence type="ECO:0000256" key="4">
    <source>
        <dbReference type="ARBA" id="ARBA00023128"/>
    </source>
</evidence>
<dbReference type="AlphaFoldDB" id="S9VWT1"/>
<feature type="domain" description="DML1/Misato tubulin" evidence="6">
    <location>
        <begin position="137"/>
        <end position="314"/>
    </location>
</feature>
<proteinExistence type="inferred from homology"/>
<evidence type="ECO:0000313" key="8">
    <source>
        <dbReference type="Proteomes" id="UP000015464"/>
    </source>
</evidence>
<comment type="similarity">
    <text evidence="3">Belongs to the misato family.</text>
</comment>
<dbReference type="GO" id="GO:0007005">
    <property type="term" value="P:mitochondrion organization"/>
    <property type="evidence" value="ECO:0007669"/>
    <property type="project" value="InterPro"/>
</dbReference>
<keyword evidence="4" id="KW-0496">Mitochondrion</keyword>
<dbReference type="InterPro" id="IPR029209">
    <property type="entry name" value="DML1/Misato_tubulin"/>
</dbReference>
<dbReference type="GO" id="GO:0005739">
    <property type="term" value="C:mitochondrion"/>
    <property type="evidence" value="ECO:0007669"/>
    <property type="project" value="UniProtKB-SubCell"/>
</dbReference>
<gene>
    <name evidence="7" type="ORF">SPOG_01158</name>
</gene>
<dbReference type="Proteomes" id="UP000015464">
    <property type="component" value="Unassembled WGS sequence"/>
</dbReference>
<evidence type="ECO:0000259" key="6">
    <source>
        <dbReference type="Pfam" id="PF14881"/>
    </source>
</evidence>
<evidence type="ECO:0000256" key="1">
    <source>
        <dbReference type="ARBA" id="ARBA00003757"/>
    </source>
</evidence>
<reference evidence="7 8" key="1">
    <citation type="journal article" date="2011" name="Science">
        <title>Comparative functional genomics of the fission yeasts.</title>
        <authorList>
            <person name="Rhind N."/>
            <person name="Chen Z."/>
            <person name="Yassour M."/>
            <person name="Thompson D.A."/>
            <person name="Haas B.J."/>
            <person name="Habib N."/>
            <person name="Wapinski I."/>
            <person name="Roy S."/>
            <person name="Lin M.F."/>
            <person name="Heiman D.I."/>
            <person name="Young S.K."/>
            <person name="Furuya K."/>
            <person name="Guo Y."/>
            <person name="Pidoux A."/>
            <person name="Chen H.M."/>
            <person name="Robbertse B."/>
            <person name="Goldberg J.M."/>
            <person name="Aoki K."/>
            <person name="Bayne E.H."/>
            <person name="Berlin A.M."/>
            <person name="Desjardins C.A."/>
            <person name="Dobbs E."/>
            <person name="Dukaj L."/>
            <person name="Fan L."/>
            <person name="FitzGerald M.G."/>
            <person name="French C."/>
            <person name="Gujja S."/>
            <person name="Hansen K."/>
            <person name="Keifenheim D."/>
            <person name="Levin J.Z."/>
            <person name="Mosher R.A."/>
            <person name="Mueller C.A."/>
            <person name="Pfiffner J."/>
            <person name="Priest M."/>
            <person name="Russ C."/>
            <person name="Smialowska A."/>
            <person name="Swoboda P."/>
            <person name="Sykes S.M."/>
            <person name="Vaughn M."/>
            <person name="Vengrova S."/>
            <person name="Yoder R."/>
            <person name="Zeng Q."/>
            <person name="Allshire R."/>
            <person name="Baulcombe D."/>
            <person name="Birren B.W."/>
            <person name="Brown W."/>
            <person name="Ekwall K."/>
            <person name="Kellis M."/>
            <person name="Leatherwood J."/>
            <person name="Levin H."/>
            <person name="Margalit H."/>
            <person name="Martienssen R."/>
            <person name="Nieduszynski C.A."/>
            <person name="Spatafora J.W."/>
            <person name="Friedman N."/>
            <person name="Dalgaard J.Z."/>
            <person name="Baumann P."/>
            <person name="Niki H."/>
            <person name="Regev A."/>
            <person name="Nusbaum C."/>
        </authorList>
    </citation>
    <scope>NUCLEOTIDE SEQUENCE [LARGE SCALE GENOMIC DNA]</scope>
    <source>
        <strain evidence="8">OY26 / ATCC MYA-4695 / CBS 11777 / NBRC 106824 / NRRL Y48691</strain>
    </source>
</reference>
<evidence type="ECO:0000259" key="5">
    <source>
        <dbReference type="Pfam" id="PF10644"/>
    </source>
</evidence>
<dbReference type="GeneID" id="25035489"/>
<dbReference type="PANTHER" id="PTHR13391:SF0">
    <property type="entry name" value="PROTEIN MISATO HOMOLOG 1"/>
    <property type="match status" value="1"/>
</dbReference>
<keyword evidence="8" id="KW-1185">Reference proteome</keyword>
<feature type="domain" description="Misato Segment II tubulin-like" evidence="5">
    <location>
        <begin position="2"/>
        <end position="113"/>
    </location>
</feature>
<dbReference type="HOGENOM" id="CLU_022511_2_0_1"/>
<dbReference type="Gene3D" id="3.40.50.1440">
    <property type="entry name" value="Tubulin/FtsZ, GTPase domain"/>
    <property type="match status" value="1"/>
</dbReference>
<evidence type="ECO:0000256" key="2">
    <source>
        <dbReference type="ARBA" id="ARBA00004173"/>
    </source>
</evidence>
<dbReference type="PANTHER" id="PTHR13391">
    <property type="entry name" value="MITOCHONDRIAL DISTRIBUTION REGULATOR MISATO"/>
    <property type="match status" value="1"/>
</dbReference>
<dbReference type="STRING" id="653667.S9VWT1"/>
<comment type="function">
    <text evidence="1">Involved in the partitioning of the mitochondrial organelle and mitochondrial DNA (mtDNA) inheritance.</text>
</comment>
<sequence length="470" mass="53648">MHEILSLGFGSKSNFLLTHFWNTQEAYFVYDERDVSKVSVNTNFRQLTKHNYEHLATVPRECVYDSPNEFGFVKRPWFAELSDSEVVGSSIAGSLEKIHKAPLDIHPYQSALWEQDEWLHSQSPDVLKDLEQFPSLPHIETGTVKHWSDFNRLLFDPKYLFPINFPDLNSEGSSFELGAEAFRLHNNEHNVWDETLRPLIEECDGMQGFQFAVDVNTGWSGFMTNYLQYIEDELQDAGLPVWVFGVKNTDGSSVSSLPNQKQKQMYANESLVLGSLKDVVSLYTPLPFKPEHDYWFASSITNMAFESLTLPTRLHGTSYLHMSDLEYYLKSSSGRSIFALDLKAKFHEKSDWNINRSVSFPTESPLSLSDLSRAPTVIRGPNNQDAILSNLPPSQLNQDIINIKDMGFPMLDTTPDDLSNIDTVMVTASSTEKATSHVQSIGKYMNTRQFRELDQDDVLELQENLQSYYS</sequence>
<dbReference type="EMBL" id="KE546993">
    <property type="protein sequence ID" value="EPY50400.1"/>
    <property type="molecule type" value="Genomic_DNA"/>
</dbReference>
<dbReference type="InterPro" id="IPR019605">
    <property type="entry name" value="Misato_II_tubulin-like"/>
</dbReference>
<dbReference type="Pfam" id="PF10644">
    <property type="entry name" value="Misat_Tub_SegII"/>
    <property type="match status" value="1"/>
</dbReference>
<dbReference type="OrthoDB" id="271881at2759"/>
<dbReference type="Pfam" id="PF14881">
    <property type="entry name" value="Tubulin_3"/>
    <property type="match status" value="1"/>
</dbReference>
<dbReference type="InterPro" id="IPR049942">
    <property type="entry name" value="DML1/Misato"/>
</dbReference>
<accession>S9VWT1</accession>
<evidence type="ECO:0000256" key="3">
    <source>
        <dbReference type="ARBA" id="ARBA00008507"/>
    </source>
</evidence>
<dbReference type="InterPro" id="IPR036525">
    <property type="entry name" value="Tubulin/FtsZ_GTPase_sf"/>
</dbReference>
<organism evidence="7 8">
    <name type="scientific">Schizosaccharomyces cryophilus (strain OY26 / ATCC MYA-4695 / CBS 11777 / NBRC 106824 / NRRL Y48691)</name>
    <name type="common">Fission yeast</name>
    <dbReference type="NCBI Taxonomy" id="653667"/>
    <lineage>
        <taxon>Eukaryota</taxon>
        <taxon>Fungi</taxon>
        <taxon>Dikarya</taxon>
        <taxon>Ascomycota</taxon>
        <taxon>Taphrinomycotina</taxon>
        <taxon>Schizosaccharomycetes</taxon>
        <taxon>Schizosaccharomycetales</taxon>
        <taxon>Schizosaccharomycetaceae</taxon>
        <taxon>Schizosaccharomyces</taxon>
    </lineage>
</organism>
<dbReference type="SUPFAM" id="SSF52490">
    <property type="entry name" value="Tubulin nucleotide-binding domain-like"/>
    <property type="match status" value="1"/>
</dbReference>
<comment type="subcellular location">
    <subcellularLocation>
        <location evidence="2">Mitochondrion</location>
    </subcellularLocation>
</comment>
<evidence type="ECO:0000313" key="7">
    <source>
        <dbReference type="EMBL" id="EPY50400.1"/>
    </source>
</evidence>
<protein>
    <submittedName>
        <fullName evidence="7">Inheritance GTPase</fullName>
    </submittedName>
</protein>
<name>S9VWT1_SCHCR</name>